<evidence type="ECO:0000313" key="2">
    <source>
        <dbReference type="Proteomes" id="UP000826550"/>
    </source>
</evidence>
<dbReference type="Proteomes" id="UP000826550">
    <property type="component" value="Chromosome"/>
</dbReference>
<proteinExistence type="predicted"/>
<accession>A0ABX8WBN3</accession>
<name>A0ABX8WBN3_9LACO</name>
<gene>
    <name evidence="1" type="ORF">GYM71_03785</name>
</gene>
<evidence type="ECO:0000313" key="1">
    <source>
        <dbReference type="EMBL" id="QYN52576.1"/>
    </source>
</evidence>
<protein>
    <submittedName>
        <fullName evidence="1">Uncharacterized protein</fullName>
    </submittedName>
</protein>
<reference evidence="1 2" key="1">
    <citation type="submission" date="2020-01" db="EMBL/GenBank/DDBJ databases">
        <title>Vast differences in strain-level diversity in the gut microbiota of two closely related honey bee species.</title>
        <authorList>
            <person name="Ellegaard K.M."/>
            <person name="Suenami S."/>
            <person name="Miyazaki R."/>
            <person name="Engel P."/>
        </authorList>
    </citation>
    <scope>NUCLEOTIDE SEQUENCE [LARGE SCALE GENOMIC DNA]</scope>
    <source>
        <strain evidence="1 2">ESL0416</strain>
    </source>
</reference>
<dbReference type="EMBL" id="CP048268">
    <property type="protein sequence ID" value="QYN52576.1"/>
    <property type="molecule type" value="Genomic_DNA"/>
</dbReference>
<organism evidence="1 2">
    <name type="scientific">Lactobacillus panisapium</name>
    <dbReference type="NCBI Taxonomy" id="2012495"/>
    <lineage>
        <taxon>Bacteria</taxon>
        <taxon>Bacillati</taxon>
        <taxon>Bacillota</taxon>
        <taxon>Bacilli</taxon>
        <taxon>Lactobacillales</taxon>
        <taxon>Lactobacillaceae</taxon>
        <taxon>Lactobacillus</taxon>
    </lineage>
</organism>
<keyword evidence="2" id="KW-1185">Reference proteome</keyword>
<sequence length="219" mass="25740">MSDYKDNEFYTLLKNAKNVDGTGITTTQRWSPSIRKNDFTFSREMVSKLSSQRNDEIKSNFFYNFQYLEFLKLQVLELVLTPVLKAMIKKSYIITGVSIIELCFTVYLENLGHDPKESFYSKIKEVKDDNGKNFFNLSDNDFTDIDELRNSRNKIHLEDKKNTIDAITRHDMNKDYNYFDISDSHQIEMVKAILLKLFGTEKSKFTNKPELFRSLLSLD</sequence>
<dbReference type="RefSeq" id="WP_220220974.1">
    <property type="nucleotide sequence ID" value="NZ_CP048268.1"/>
</dbReference>